<proteinExistence type="predicted"/>
<organism evidence="2 3">
    <name type="scientific">Pseudomonas tremae</name>
    <dbReference type="NCBI Taxonomy" id="200454"/>
    <lineage>
        <taxon>Bacteria</taxon>
        <taxon>Pseudomonadati</taxon>
        <taxon>Pseudomonadota</taxon>
        <taxon>Gammaproteobacteria</taxon>
        <taxon>Pseudomonadales</taxon>
        <taxon>Pseudomonadaceae</taxon>
        <taxon>Pseudomonas</taxon>
    </lineage>
</organism>
<comment type="caution">
    <text evidence="2">The sequence shown here is derived from an EMBL/GenBank/DDBJ whole genome shotgun (WGS) entry which is preliminary data.</text>
</comment>
<feature type="region of interest" description="Disordered" evidence="1">
    <location>
        <begin position="1"/>
        <end position="42"/>
    </location>
</feature>
<feature type="compositionally biased region" description="Low complexity" evidence="1">
    <location>
        <begin position="19"/>
        <end position="37"/>
    </location>
</feature>
<dbReference type="Proteomes" id="UP000050523">
    <property type="component" value="Unassembled WGS sequence"/>
</dbReference>
<accession>A0AA40P4I5</accession>
<evidence type="ECO:0000313" key="3">
    <source>
        <dbReference type="Proteomes" id="UP000050523"/>
    </source>
</evidence>
<dbReference type="Pfam" id="PF15457">
    <property type="entry name" value="HopW1-1"/>
    <property type="match status" value="1"/>
</dbReference>
<feature type="compositionally biased region" description="Polar residues" evidence="1">
    <location>
        <begin position="1"/>
        <end position="18"/>
    </location>
</feature>
<sequence length="925" mass="98455">MYPLTTGKTPMMPSQITRSSHSSLPDAAPASSDAASSCEQTPQQARTTAFVASGELAVAFGRTSAVPVQDPVRLLSNLQRELGKTHPSWPDVAQLGQDLAEVAMTEQGWHQLASEDQQPALKNVLDHCTKLLFDKPGSSASHASLAQALEGLSAARLHQSLACLTTRTPALALAVPDLLALAHLEPESLAAKPTNALSYALFSSFVQTTKHRALELINNLQHQSAETVGLLRSHADTLKSLEGLPGALQALTENCPDVSARNALQELAEVAGELLQQLRAHDLLPQLQEISSEPEEASVHGEEPVEPAEPRLTRSQALLMAGGNLVRKFDAYGALAPMDDKGLLALMRTPAPHLSPDQMHAFLNRHVLHLTQEQRNIVSETPLPVASEENIEAQRGMGFDEKLRLALAAGTLVLTEEQLAELDELPKASTTTSDVLKPLLEKPSSALTEAEHDMLGAIVQANAQGQLDAWRAHNEKLPEVLQRSGLPSHVREELLSLNKSMNAELGTLKNGASLISRVGASPAMLLALAPLPLAVAFVSNDNSYSSSLVAHYTKNAVFMAGLMMNELTNARTNVDHGLNRYFVTLLSNAIVAQPTFAKNEHLLDQVGFGIATAVASGAATLGVFNRESIAAAFKMVKSKLSKQDTGDANISEEDHLAVVKHFDVSEHFAQQMKVATEVYKQDKSITDIMNSSLTYLGSKSSEFRATFEVADAMRAGLELSASERKEDPDFYTKLGLVALTASIGAALVMLMKSMVGKADYAADGAWCVSEMLKLAMNPEVDMQKAVQVFKEIVGLNLVMTGFLGVNKAWNFLDKGLKGYASGAAVLTAANLTLPGMVGEVAGAAAGKGLSYLTDKGKAAHQAGKAAASWAGNYVGTSRLGGAVSSLQAAIPGRVAGGQVVASLYDRYRYMTGAHPEPVQETAGEP</sequence>
<reference evidence="2 3" key="1">
    <citation type="submission" date="2015-09" db="EMBL/GenBank/DDBJ databases">
        <title>Genome announcement of multiple Pseudomonas syringae strains.</title>
        <authorList>
            <person name="Thakur S."/>
            <person name="Wang P.W."/>
            <person name="Gong Y."/>
            <person name="Weir B.S."/>
            <person name="Guttman D.S."/>
        </authorList>
    </citation>
    <scope>NUCLEOTIDE SEQUENCE [LARGE SCALE GENOMIC DNA]</scope>
    <source>
        <strain evidence="2 3">ICMP9151</strain>
    </source>
</reference>
<dbReference type="InterPro" id="IPR029378">
    <property type="entry name" value="T3SS_HopW1-1/HolPsyAE"/>
</dbReference>
<gene>
    <name evidence="2" type="ORF">ALO43_04932</name>
</gene>
<name>A0AA40P4I5_9PSED</name>
<dbReference type="AlphaFoldDB" id="A0AA40P4I5"/>
<dbReference type="EMBL" id="LJRO01000192">
    <property type="protein sequence ID" value="KPZ00761.1"/>
    <property type="molecule type" value="Genomic_DNA"/>
</dbReference>
<evidence type="ECO:0000256" key="1">
    <source>
        <dbReference type="SAM" id="MobiDB-lite"/>
    </source>
</evidence>
<protein>
    <submittedName>
        <fullName evidence="2">Type III effector HopAE1</fullName>
    </submittedName>
</protein>
<evidence type="ECO:0000313" key="2">
    <source>
        <dbReference type="EMBL" id="KPZ00761.1"/>
    </source>
</evidence>